<comment type="similarity">
    <text evidence="6">Belongs to the sigma-70 factor family. SigI subfamily.</text>
</comment>
<comment type="subunit">
    <text evidence="6">Interacts with RsgI.</text>
</comment>
<keyword evidence="3 6" id="KW-0731">Sigma factor</keyword>
<evidence type="ECO:0000256" key="4">
    <source>
        <dbReference type="ARBA" id="ARBA00023125"/>
    </source>
</evidence>
<dbReference type="PIRSF" id="PIRSF038953">
    <property type="entry name" value="SigI"/>
    <property type="match status" value="1"/>
</dbReference>
<comment type="caution">
    <text evidence="6">Lacks conserved residue(s) required for the propagation of feature annotation.</text>
</comment>
<dbReference type="GO" id="GO:0003677">
    <property type="term" value="F:DNA binding"/>
    <property type="evidence" value="ECO:0007669"/>
    <property type="project" value="UniProtKB-UniRule"/>
</dbReference>
<evidence type="ECO:0000256" key="5">
    <source>
        <dbReference type="ARBA" id="ARBA00023163"/>
    </source>
</evidence>
<dbReference type="Proteomes" id="UP000198534">
    <property type="component" value="Unassembled WGS sequence"/>
</dbReference>
<dbReference type="GO" id="GO:0006352">
    <property type="term" value="P:DNA-templated transcription initiation"/>
    <property type="evidence" value="ECO:0007669"/>
    <property type="project" value="UniProtKB-UniRule"/>
</dbReference>
<evidence type="ECO:0000313" key="9">
    <source>
        <dbReference type="Proteomes" id="UP000198534"/>
    </source>
</evidence>
<feature type="short sequence motif" description="Polymerase core binding" evidence="6">
    <location>
        <begin position="62"/>
        <end position="75"/>
    </location>
</feature>
<keyword evidence="2 6" id="KW-0805">Transcription regulation</keyword>
<evidence type="ECO:0000313" key="8">
    <source>
        <dbReference type="EMBL" id="SDX39917.1"/>
    </source>
</evidence>
<dbReference type="GO" id="GO:0016987">
    <property type="term" value="F:sigma factor activity"/>
    <property type="evidence" value="ECO:0007669"/>
    <property type="project" value="UniProtKB-UniRule"/>
</dbReference>
<dbReference type="HAMAP" id="MF_02064">
    <property type="entry name" value="Sigma70_SigI"/>
    <property type="match status" value="1"/>
</dbReference>
<dbReference type="Pfam" id="PF04542">
    <property type="entry name" value="Sigma70_r2"/>
    <property type="match status" value="1"/>
</dbReference>
<dbReference type="InterPro" id="IPR013325">
    <property type="entry name" value="RNA_pol_sigma_r2"/>
</dbReference>
<comment type="activity regulation">
    <text evidence="6">Negatively regulated by the anti-sigma-I factor RsgI.</text>
</comment>
<evidence type="ECO:0000256" key="1">
    <source>
        <dbReference type="ARBA" id="ARBA00022490"/>
    </source>
</evidence>
<dbReference type="STRING" id="1048340.SAMN05444487_11662"/>
<keyword evidence="9" id="KW-1185">Reference proteome</keyword>
<gene>
    <name evidence="6" type="primary">sigI</name>
    <name evidence="8" type="ORF">SAMN05444487_11662</name>
</gene>
<dbReference type="Gene3D" id="1.10.1740.10">
    <property type="match status" value="1"/>
</dbReference>
<evidence type="ECO:0000256" key="6">
    <source>
        <dbReference type="HAMAP-Rule" id="MF_02064"/>
    </source>
</evidence>
<keyword evidence="5 6" id="KW-0804">Transcription</keyword>
<keyword evidence="6" id="KW-0346">Stress response</keyword>
<accession>A0A1H3BDB0</accession>
<keyword evidence="1 6" id="KW-0963">Cytoplasm</keyword>
<comment type="subcellular location">
    <subcellularLocation>
        <location evidence="6">Cytoplasm</location>
    </subcellularLocation>
</comment>
<dbReference type="AlphaFoldDB" id="A0A1H3BDB0"/>
<dbReference type="GO" id="GO:0005737">
    <property type="term" value="C:cytoplasm"/>
    <property type="evidence" value="ECO:0007669"/>
    <property type="project" value="UniProtKB-SubCell"/>
</dbReference>
<name>A0A1H3BDB0_9BACL</name>
<dbReference type="EMBL" id="FNNQ01000016">
    <property type="protein sequence ID" value="SDX39917.1"/>
    <property type="molecule type" value="Genomic_DNA"/>
</dbReference>
<dbReference type="InterPro" id="IPR007627">
    <property type="entry name" value="RNA_pol_sigma70_r2"/>
</dbReference>
<evidence type="ECO:0000256" key="3">
    <source>
        <dbReference type="ARBA" id="ARBA00023082"/>
    </source>
</evidence>
<dbReference type="InterPro" id="IPR014244">
    <property type="entry name" value="RNA_pol_sigma-I"/>
</dbReference>
<protein>
    <recommendedName>
        <fullName evidence="6">RNA polymerase sigma factor SigI</fullName>
    </recommendedName>
</protein>
<comment type="function">
    <text evidence="6">Sigma factors are initiation factors that promote the attachment of RNA polymerase to specific initiation sites and are then released.</text>
</comment>
<feature type="domain" description="RNA polymerase sigma-70 region 2" evidence="7">
    <location>
        <begin position="39"/>
        <end position="107"/>
    </location>
</feature>
<evidence type="ECO:0000256" key="2">
    <source>
        <dbReference type="ARBA" id="ARBA00023015"/>
    </source>
</evidence>
<organism evidence="8 9">
    <name type="scientific">Marininema mesophilum</name>
    <dbReference type="NCBI Taxonomy" id="1048340"/>
    <lineage>
        <taxon>Bacteria</taxon>
        <taxon>Bacillati</taxon>
        <taxon>Bacillota</taxon>
        <taxon>Bacilli</taxon>
        <taxon>Bacillales</taxon>
        <taxon>Thermoactinomycetaceae</taxon>
        <taxon>Marininema</taxon>
    </lineage>
</organism>
<sequence length="254" mass="29543">MSALHPGDGDRDQHREMIEKRVLLAQSDPSSGERESLLSEYSLYVTKIASRICHRQITVQDDEYSIALSGFDEAITRFEEGRQSTFLSFSYMVIQRRLTDFYRREKKHTQQLAIAHSGTTESESISPEVVKHSVDQYREDERRNMTRLEVVQFSQFLERYEIKLTDLVKSSPKHNDTRRDMLSVAKRIVADAELYEVFMNKKKTGKDFAERVGCHPRTLKRHRMFLTALVLVFVEDLPLLRQYLDIPSHVKGGG</sequence>
<proteinExistence type="inferred from homology"/>
<keyword evidence="4 6" id="KW-0238">DNA-binding</keyword>
<dbReference type="SUPFAM" id="SSF88946">
    <property type="entry name" value="Sigma2 domain of RNA polymerase sigma factors"/>
    <property type="match status" value="1"/>
</dbReference>
<evidence type="ECO:0000259" key="7">
    <source>
        <dbReference type="Pfam" id="PF04542"/>
    </source>
</evidence>
<reference evidence="8 9" key="1">
    <citation type="submission" date="2016-10" db="EMBL/GenBank/DDBJ databases">
        <authorList>
            <person name="de Groot N.N."/>
        </authorList>
    </citation>
    <scope>NUCLEOTIDE SEQUENCE [LARGE SCALE GENOMIC DNA]</scope>
    <source>
        <strain evidence="8 9">DSM 45610</strain>
    </source>
</reference>